<keyword evidence="2" id="KW-1185">Reference proteome</keyword>
<evidence type="ECO:0000313" key="1">
    <source>
        <dbReference type="EMBL" id="KAE8365037.1"/>
    </source>
</evidence>
<dbReference type="AlphaFoldDB" id="A0A5N7A5A1"/>
<organism evidence="1 2">
    <name type="scientific">Aspergillus caelatus</name>
    <dbReference type="NCBI Taxonomy" id="61420"/>
    <lineage>
        <taxon>Eukaryota</taxon>
        <taxon>Fungi</taxon>
        <taxon>Dikarya</taxon>
        <taxon>Ascomycota</taxon>
        <taxon>Pezizomycotina</taxon>
        <taxon>Eurotiomycetes</taxon>
        <taxon>Eurotiomycetidae</taxon>
        <taxon>Eurotiales</taxon>
        <taxon>Aspergillaceae</taxon>
        <taxon>Aspergillus</taxon>
        <taxon>Aspergillus subgen. Circumdati</taxon>
    </lineage>
</organism>
<gene>
    <name evidence="1" type="ORF">BDV27DRAFT_157332</name>
</gene>
<proteinExistence type="predicted"/>
<dbReference type="GeneID" id="43656938"/>
<sequence>MSLQTGCFLKWTATLMLWLRPFVNSAVIGMLSTAGLMIGNAKDLIQMIDWIHEFWSEEQGLYGVFPEASLVRAAQVIKDLYAAFDNAEQAHRRAFHLIGAKKEQIPSRLTTIFWLLAEPALVGL</sequence>
<dbReference type="EMBL" id="ML737639">
    <property type="protein sequence ID" value="KAE8365037.1"/>
    <property type="molecule type" value="Genomic_DNA"/>
</dbReference>
<evidence type="ECO:0000313" key="2">
    <source>
        <dbReference type="Proteomes" id="UP000326268"/>
    </source>
</evidence>
<dbReference type="RefSeq" id="XP_031928118.1">
    <property type="nucleotide sequence ID" value="XM_032072492.1"/>
</dbReference>
<reference evidence="1 2" key="1">
    <citation type="submission" date="2019-04" db="EMBL/GenBank/DDBJ databases">
        <title>Friends and foes A comparative genomics studyof 23 Aspergillus species from section Flavi.</title>
        <authorList>
            <consortium name="DOE Joint Genome Institute"/>
            <person name="Kjaerbolling I."/>
            <person name="Vesth T."/>
            <person name="Frisvad J.C."/>
            <person name="Nybo J.L."/>
            <person name="Theobald S."/>
            <person name="Kildgaard S."/>
            <person name="Isbrandt T."/>
            <person name="Kuo A."/>
            <person name="Sato A."/>
            <person name="Lyhne E.K."/>
            <person name="Kogle M.E."/>
            <person name="Wiebenga A."/>
            <person name="Kun R.S."/>
            <person name="Lubbers R.J."/>
            <person name="Makela M.R."/>
            <person name="Barry K."/>
            <person name="Chovatia M."/>
            <person name="Clum A."/>
            <person name="Daum C."/>
            <person name="Haridas S."/>
            <person name="He G."/>
            <person name="LaButti K."/>
            <person name="Lipzen A."/>
            <person name="Mondo S."/>
            <person name="Riley R."/>
            <person name="Salamov A."/>
            <person name="Simmons B.A."/>
            <person name="Magnuson J.K."/>
            <person name="Henrissat B."/>
            <person name="Mortensen U.H."/>
            <person name="Larsen T.O."/>
            <person name="Devries R.P."/>
            <person name="Grigoriev I.V."/>
            <person name="Machida M."/>
            <person name="Baker S.E."/>
            <person name="Andersen M.R."/>
        </authorList>
    </citation>
    <scope>NUCLEOTIDE SEQUENCE [LARGE SCALE GENOMIC DNA]</scope>
    <source>
        <strain evidence="1 2">CBS 763.97</strain>
    </source>
</reference>
<name>A0A5N7A5A1_9EURO</name>
<accession>A0A5N7A5A1</accession>
<dbReference type="Proteomes" id="UP000326268">
    <property type="component" value="Unassembled WGS sequence"/>
</dbReference>
<dbReference type="OrthoDB" id="4271839at2759"/>
<protein>
    <submittedName>
        <fullName evidence="1">Uncharacterized protein</fullName>
    </submittedName>
</protein>